<gene>
    <name evidence="2" type="ORF">KY290_030983</name>
</gene>
<evidence type="ECO:0000313" key="2">
    <source>
        <dbReference type="EMBL" id="KAH0742990.1"/>
    </source>
</evidence>
<dbReference type="InterPro" id="IPR025558">
    <property type="entry name" value="DUF4283"/>
</dbReference>
<protein>
    <recommendedName>
        <fullName evidence="1">DUF4283 domain-containing protein</fullName>
    </recommendedName>
</protein>
<comment type="caution">
    <text evidence="2">The sequence shown here is derived from an EMBL/GenBank/DDBJ whole genome shotgun (WGS) entry which is preliminary data.</text>
</comment>
<feature type="domain" description="DUF4283" evidence="1">
    <location>
        <begin position="18"/>
        <end position="88"/>
    </location>
</feature>
<evidence type="ECO:0000259" key="1">
    <source>
        <dbReference type="Pfam" id="PF14111"/>
    </source>
</evidence>
<dbReference type="Pfam" id="PF14111">
    <property type="entry name" value="DUF4283"/>
    <property type="match status" value="1"/>
</dbReference>
<dbReference type="EMBL" id="JAIVGD010000023">
    <property type="protein sequence ID" value="KAH0742990.1"/>
    <property type="molecule type" value="Genomic_DNA"/>
</dbReference>
<proteinExistence type="predicted"/>
<evidence type="ECO:0000313" key="3">
    <source>
        <dbReference type="Proteomes" id="UP000826656"/>
    </source>
</evidence>
<dbReference type="Proteomes" id="UP000826656">
    <property type="component" value="Unassembled WGS sequence"/>
</dbReference>
<organism evidence="2 3">
    <name type="scientific">Solanum tuberosum</name>
    <name type="common">Potato</name>
    <dbReference type="NCBI Taxonomy" id="4113"/>
    <lineage>
        <taxon>Eukaryota</taxon>
        <taxon>Viridiplantae</taxon>
        <taxon>Streptophyta</taxon>
        <taxon>Embryophyta</taxon>
        <taxon>Tracheophyta</taxon>
        <taxon>Spermatophyta</taxon>
        <taxon>Magnoliopsida</taxon>
        <taxon>eudicotyledons</taxon>
        <taxon>Gunneridae</taxon>
        <taxon>Pentapetalae</taxon>
        <taxon>asterids</taxon>
        <taxon>lamiids</taxon>
        <taxon>Solanales</taxon>
        <taxon>Solanaceae</taxon>
        <taxon>Solanoideae</taxon>
        <taxon>Solaneae</taxon>
        <taxon>Solanum</taxon>
    </lineage>
</organism>
<keyword evidence="3" id="KW-1185">Reference proteome</keyword>
<reference evidence="2 3" key="1">
    <citation type="journal article" date="2021" name="bioRxiv">
        <title>Chromosome-scale and haplotype-resolved genome assembly of a tetraploid potato cultivar.</title>
        <authorList>
            <person name="Sun H."/>
            <person name="Jiao W.-B."/>
            <person name="Krause K."/>
            <person name="Campoy J.A."/>
            <person name="Goel M."/>
            <person name="Folz-Donahue K."/>
            <person name="Kukat C."/>
            <person name="Huettel B."/>
            <person name="Schneeberger K."/>
        </authorList>
    </citation>
    <scope>NUCLEOTIDE SEQUENCE [LARGE SCALE GENOMIC DNA]</scope>
    <source>
        <strain evidence="2">SolTubOtavaFocal</strain>
        <tissue evidence="2">Leaves</tissue>
    </source>
</reference>
<name>A0ABQ7U7V1_SOLTU</name>
<accession>A0ABQ7U7V1</accession>
<sequence>MSTVRTSKWQAKVVGWKVWCDEKETPTLSDIRRWVISSRKKAFGINIYEMGGSSFLFEFPNKHVAEDVLHGDWTWKQLKLHLQWWTPTGGYCTQRKSSTWIRPVGLPLHLWTENAFKAIGDGVNIPREVKLSEKGLTFFIPIWPETQTLVITGKRKKSMGKNLWVLEDNRGRNIDLFAGRDNNRHVSSVFKTTAGTHPGHVHKRVLI</sequence>
<dbReference type="PANTHER" id="PTHR34427:SF10">
    <property type="entry name" value="DUF4283 DOMAIN-CONTAINING PROTEIN"/>
    <property type="match status" value="1"/>
</dbReference>
<dbReference type="PANTHER" id="PTHR34427">
    <property type="entry name" value="DUF4283 DOMAIN PROTEIN"/>
    <property type="match status" value="1"/>
</dbReference>